<sequence length="299" mass="31735">MLDLRRVRVLCELSRCGTIAATARVLGFTPSAVSQQLSALERETGVQLLERDGRRVLLTPAARALVERGQRIVDDLDAAAAELHAARTTVEGEVRVGAFPSAATALVVPAGQVIAKRFPAVSLGILETDPADGLRLLRSGALDILVTYEYDLLTPLSDGGTISVHLLDDPVVVALPAGHRLAAAESIAIADLSGERWIAGLVGTAFGLLVQRACRAAGFEPLIAHRAREFRVQEALASAGLGIALLPNLGRTTDPPGVRFVALRPPIFRKVHVTFRRGSDQRPAVAVTLRELTRASAGH</sequence>
<dbReference type="Pfam" id="PF00126">
    <property type="entry name" value="HTH_1"/>
    <property type="match status" value="1"/>
</dbReference>
<dbReference type="Gene3D" id="3.40.190.10">
    <property type="entry name" value="Periplasmic binding protein-like II"/>
    <property type="match status" value="2"/>
</dbReference>
<evidence type="ECO:0000256" key="2">
    <source>
        <dbReference type="ARBA" id="ARBA00023015"/>
    </source>
</evidence>
<dbReference type="EMBL" id="BAAANY010000005">
    <property type="protein sequence ID" value="GAA1665566.1"/>
    <property type="molecule type" value="Genomic_DNA"/>
</dbReference>
<dbReference type="InterPro" id="IPR036388">
    <property type="entry name" value="WH-like_DNA-bd_sf"/>
</dbReference>
<dbReference type="PANTHER" id="PTHR30346:SF29">
    <property type="entry name" value="LYSR SUBSTRATE-BINDING"/>
    <property type="match status" value="1"/>
</dbReference>
<name>A0ABP4S7W3_9ACTN</name>
<keyword evidence="8" id="KW-1185">Reference proteome</keyword>
<dbReference type="InterPro" id="IPR000847">
    <property type="entry name" value="LysR_HTH_N"/>
</dbReference>
<proteinExistence type="inferred from homology"/>
<dbReference type="PROSITE" id="PS50931">
    <property type="entry name" value="HTH_LYSR"/>
    <property type="match status" value="1"/>
</dbReference>
<reference evidence="8" key="1">
    <citation type="journal article" date="2019" name="Int. J. Syst. Evol. Microbiol.">
        <title>The Global Catalogue of Microorganisms (GCM) 10K type strain sequencing project: providing services to taxonomists for standard genome sequencing and annotation.</title>
        <authorList>
            <consortium name="The Broad Institute Genomics Platform"/>
            <consortium name="The Broad Institute Genome Sequencing Center for Infectious Disease"/>
            <person name="Wu L."/>
            <person name="Ma J."/>
        </authorList>
    </citation>
    <scope>NUCLEOTIDE SEQUENCE [LARGE SCALE GENOMIC DNA]</scope>
    <source>
        <strain evidence="8">JCM 14718</strain>
    </source>
</reference>
<dbReference type="RefSeq" id="WP_344308186.1">
    <property type="nucleotide sequence ID" value="NZ_BAAANY010000005.1"/>
</dbReference>
<dbReference type="Pfam" id="PF03466">
    <property type="entry name" value="LysR_substrate"/>
    <property type="match status" value="1"/>
</dbReference>
<evidence type="ECO:0000259" key="6">
    <source>
        <dbReference type="PROSITE" id="PS50931"/>
    </source>
</evidence>
<keyword evidence="5" id="KW-0804">Transcription</keyword>
<dbReference type="InterPro" id="IPR036390">
    <property type="entry name" value="WH_DNA-bd_sf"/>
</dbReference>
<evidence type="ECO:0000256" key="1">
    <source>
        <dbReference type="ARBA" id="ARBA00009437"/>
    </source>
</evidence>
<evidence type="ECO:0000256" key="4">
    <source>
        <dbReference type="ARBA" id="ARBA00023159"/>
    </source>
</evidence>
<dbReference type="PANTHER" id="PTHR30346">
    <property type="entry name" value="TRANSCRIPTIONAL DUAL REGULATOR HCAR-RELATED"/>
    <property type="match status" value="1"/>
</dbReference>
<evidence type="ECO:0000313" key="8">
    <source>
        <dbReference type="Proteomes" id="UP001500618"/>
    </source>
</evidence>
<comment type="similarity">
    <text evidence="1">Belongs to the LysR transcriptional regulatory family.</text>
</comment>
<dbReference type="CDD" id="cd08423">
    <property type="entry name" value="PBP2_LTTR_like_6"/>
    <property type="match status" value="1"/>
</dbReference>
<keyword evidence="3" id="KW-0238">DNA-binding</keyword>
<evidence type="ECO:0000313" key="7">
    <source>
        <dbReference type="EMBL" id="GAA1665566.1"/>
    </source>
</evidence>
<feature type="domain" description="HTH lysR-type" evidence="6">
    <location>
        <begin position="2"/>
        <end position="59"/>
    </location>
</feature>
<dbReference type="Proteomes" id="UP001500618">
    <property type="component" value="Unassembled WGS sequence"/>
</dbReference>
<keyword evidence="2" id="KW-0805">Transcription regulation</keyword>
<keyword evidence="4" id="KW-0010">Activator</keyword>
<comment type="caution">
    <text evidence="7">The sequence shown here is derived from an EMBL/GenBank/DDBJ whole genome shotgun (WGS) entry which is preliminary data.</text>
</comment>
<protein>
    <submittedName>
        <fullName evidence="7">LysR family transcriptional regulator</fullName>
    </submittedName>
</protein>
<organism evidence="7 8">
    <name type="scientific">Fodinicola feengrottensis</name>
    <dbReference type="NCBI Taxonomy" id="435914"/>
    <lineage>
        <taxon>Bacteria</taxon>
        <taxon>Bacillati</taxon>
        <taxon>Actinomycetota</taxon>
        <taxon>Actinomycetes</taxon>
        <taxon>Mycobacteriales</taxon>
        <taxon>Fodinicola</taxon>
    </lineage>
</organism>
<dbReference type="Gene3D" id="1.10.10.10">
    <property type="entry name" value="Winged helix-like DNA-binding domain superfamily/Winged helix DNA-binding domain"/>
    <property type="match status" value="1"/>
</dbReference>
<accession>A0ABP4S7W3</accession>
<dbReference type="SUPFAM" id="SSF46785">
    <property type="entry name" value="Winged helix' DNA-binding domain"/>
    <property type="match status" value="1"/>
</dbReference>
<dbReference type="InterPro" id="IPR005119">
    <property type="entry name" value="LysR_subst-bd"/>
</dbReference>
<evidence type="ECO:0000256" key="3">
    <source>
        <dbReference type="ARBA" id="ARBA00023125"/>
    </source>
</evidence>
<dbReference type="SUPFAM" id="SSF53850">
    <property type="entry name" value="Periplasmic binding protein-like II"/>
    <property type="match status" value="1"/>
</dbReference>
<gene>
    <name evidence="7" type="ORF">GCM10009765_13890</name>
</gene>
<evidence type="ECO:0000256" key="5">
    <source>
        <dbReference type="ARBA" id="ARBA00023163"/>
    </source>
</evidence>